<reference evidence="1 3" key="1">
    <citation type="submission" date="2008-03" db="EMBL/GenBank/DDBJ databases">
        <title>Annotation of Ixodes scapularis.</title>
        <authorList>
            <consortium name="Ixodes scapularis Genome Project Consortium"/>
            <person name="Caler E."/>
            <person name="Hannick L.I."/>
            <person name="Bidwell S."/>
            <person name="Joardar V."/>
            <person name="Thiagarajan M."/>
            <person name="Amedeo P."/>
            <person name="Galinsky K.J."/>
            <person name="Schobel S."/>
            <person name="Inman J."/>
            <person name="Hostetler J."/>
            <person name="Miller J."/>
            <person name="Hammond M."/>
            <person name="Megy K."/>
            <person name="Lawson D."/>
            <person name="Kodira C."/>
            <person name="Sutton G."/>
            <person name="Meyer J."/>
            <person name="Hill C.A."/>
            <person name="Birren B."/>
            <person name="Nene V."/>
            <person name="Collins F."/>
            <person name="Alarcon-Chaidez F."/>
            <person name="Wikel S."/>
            <person name="Strausberg R."/>
        </authorList>
    </citation>
    <scope>NUCLEOTIDE SEQUENCE [LARGE SCALE GENOMIC DNA]</scope>
    <source>
        <strain evidence="3">Wikel</strain>
        <strain evidence="1">Wikel colony</strain>
    </source>
</reference>
<dbReference type="EMBL" id="DS799611">
    <property type="protein sequence ID" value="EEC10584.1"/>
    <property type="molecule type" value="Genomic_DNA"/>
</dbReference>
<dbReference type="InParanoid" id="B7PVG2"/>
<dbReference type="VEuPathDB" id="VectorBase:ISCW007248"/>
<sequence>MFDHIQSFSTGCLRMLRVHLWCKLLPFCQVFQAENLLHPITIESKGMKMRAKLQQ</sequence>
<dbReference type="HOGENOM" id="CLU_3034684_0_0_1"/>
<gene>
    <name evidence="1" type="ORF">IscW_ISCW007248</name>
</gene>
<dbReference type="PaxDb" id="6945-B7PVG2"/>
<keyword evidence="3" id="KW-1185">Reference proteome</keyword>
<proteinExistence type="predicted"/>
<dbReference type="AlphaFoldDB" id="B7PVG2"/>
<protein>
    <submittedName>
        <fullName evidence="1 2">Uncharacterized protein</fullName>
    </submittedName>
</protein>
<dbReference type="EnsemblMetazoa" id="ISCW007248-RA">
    <property type="protein sequence ID" value="ISCW007248-PA"/>
    <property type="gene ID" value="ISCW007248"/>
</dbReference>
<accession>B7PVG2</accession>
<name>B7PVG2_IXOSC</name>
<evidence type="ECO:0000313" key="1">
    <source>
        <dbReference type="EMBL" id="EEC10584.1"/>
    </source>
</evidence>
<organism>
    <name type="scientific">Ixodes scapularis</name>
    <name type="common">Black-legged tick</name>
    <name type="synonym">Deer tick</name>
    <dbReference type="NCBI Taxonomy" id="6945"/>
    <lineage>
        <taxon>Eukaryota</taxon>
        <taxon>Metazoa</taxon>
        <taxon>Ecdysozoa</taxon>
        <taxon>Arthropoda</taxon>
        <taxon>Chelicerata</taxon>
        <taxon>Arachnida</taxon>
        <taxon>Acari</taxon>
        <taxon>Parasitiformes</taxon>
        <taxon>Ixodida</taxon>
        <taxon>Ixodoidea</taxon>
        <taxon>Ixodidae</taxon>
        <taxon>Ixodinae</taxon>
        <taxon>Ixodes</taxon>
    </lineage>
</organism>
<dbReference type="VEuPathDB" id="VectorBase:ISCI007248"/>
<evidence type="ECO:0000313" key="3">
    <source>
        <dbReference type="Proteomes" id="UP000001555"/>
    </source>
</evidence>
<dbReference type="EMBL" id="ABJB010635717">
    <property type="status" value="NOT_ANNOTATED_CDS"/>
    <property type="molecule type" value="Genomic_DNA"/>
</dbReference>
<reference evidence="2" key="2">
    <citation type="submission" date="2020-05" db="UniProtKB">
        <authorList>
            <consortium name="EnsemblMetazoa"/>
        </authorList>
    </citation>
    <scope>IDENTIFICATION</scope>
    <source>
        <strain evidence="2">wikel</strain>
    </source>
</reference>
<dbReference type="Proteomes" id="UP000001555">
    <property type="component" value="Unassembled WGS sequence"/>
</dbReference>
<evidence type="ECO:0000313" key="2">
    <source>
        <dbReference type="EnsemblMetazoa" id="ISCW007248-PA"/>
    </source>
</evidence>